<feature type="domain" description="PLA2c" evidence="9">
    <location>
        <begin position="138"/>
        <end position="774"/>
    </location>
</feature>
<feature type="compositionally biased region" description="Basic and acidic residues" evidence="7">
    <location>
        <begin position="442"/>
        <end position="457"/>
    </location>
</feature>
<evidence type="ECO:0000256" key="3">
    <source>
        <dbReference type="ARBA" id="ARBA00022963"/>
    </source>
</evidence>
<dbReference type="Proteomes" id="UP000093000">
    <property type="component" value="Unassembled WGS sequence"/>
</dbReference>
<keyword evidence="8" id="KW-1133">Transmembrane helix</keyword>
<dbReference type="OrthoDB" id="6121437at2759"/>
<protein>
    <recommendedName>
        <fullName evidence="6">Lysophospholipase</fullName>
        <ecNumber evidence="6">3.1.1.5</ecNumber>
    </recommendedName>
</protein>
<feature type="compositionally biased region" description="Basic and acidic residues" evidence="7">
    <location>
        <begin position="410"/>
        <end position="433"/>
    </location>
</feature>
<evidence type="ECO:0000256" key="8">
    <source>
        <dbReference type="SAM" id="Phobius"/>
    </source>
</evidence>
<dbReference type="GO" id="GO:0004623">
    <property type="term" value="F:phospholipase A2 activity"/>
    <property type="evidence" value="ECO:0007669"/>
    <property type="project" value="TreeGrafter"/>
</dbReference>
<dbReference type="SMART" id="SM00022">
    <property type="entry name" value="PLAc"/>
    <property type="match status" value="1"/>
</dbReference>
<evidence type="ECO:0000313" key="10">
    <source>
        <dbReference type="EMBL" id="OBZ90037.1"/>
    </source>
</evidence>
<keyword evidence="11" id="KW-1185">Reference proteome</keyword>
<dbReference type="InterPro" id="IPR002642">
    <property type="entry name" value="LysoPLipase_cat_dom"/>
</dbReference>
<feature type="transmembrane region" description="Helical" evidence="8">
    <location>
        <begin position="15"/>
        <end position="32"/>
    </location>
</feature>
<gene>
    <name evidence="10" type="primary">PLA2G4A</name>
    <name evidence="10" type="ORF">A0J61_01913</name>
</gene>
<dbReference type="EMBL" id="LUGH01000066">
    <property type="protein sequence ID" value="OBZ90037.1"/>
    <property type="molecule type" value="Genomic_DNA"/>
</dbReference>
<organism evidence="10 11">
    <name type="scientific">Choanephora cucurbitarum</name>
    <dbReference type="NCBI Taxonomy" id="101091"/>
    <lineage>
        <taxon>Eukaryota</taxon>
        <taxon>Fungi</taxon>
        <taxon>Fungi incertae sedis</taxon>
        <taxon>Mucoromycota</taxon>
        <taxon>Mucoromycotina</taxon>
        <taxon>Mucoromycetes</taxon>
        <taxon>Mucorales</taxon>
        <taxon>Mucorineae</taxon>
        <taxon>Choanephoraceae</taxon>
        <taxon>Choanephoroideae</taxon>
        <taxon>Choanephora</taxon>
    </lineage>
</organism>
<dbReference type="GO" id="GO:0004622">
    <property type="term" value="F:phosphatidylcholine lysophospholipase activity"/>
    <property type="evidence" value="ECO:0007669"/>
    <property type="project" value="UniProtKB-EC"/>
</dbReference>
<sequence>MNRLVDTPMSTRSKVVLLALVVPVIAGLYFTYTSEKSKSRRKSQCDDFIDSLPKKSTLLDTTPDGLLNRLFNASLTDMIPSAVEDLKAKMASLYPSFENQLETIRNMYNAFWEFLMLDEFKAIVQESLEEDTDPQLHPEIEWEATVREGQALSEEEVAFVKRRKQKIRAAFAFFIGVDEHEVEVEDIPHVGIASSGGGYRAMISCSGYLHAMYETGLLDTVLYFSGVSGSTWTMCQLYSPLTNASLDTLYSHLSSRIHTHIANLSNFLNVLNASRHNAKVLLHGIVQRYHQQNNSISLVDIFGMLLGGTLLAKKITLSPATRPTTSENYSESIEQFSATAINEEQDGSLIRPQLLKRSEIKLSRQREYFEDGSLPMPIYCAVRHEIESAGEAKATALMEQQEDELGMAHGDQDKEKKASEEEGAKIAQEKGSEEENEQTAQEEDKKGSQEEGEESEKKDLYQWFEFNPFDMGSEEINAWIPVWAFGRRFKEGKSQEGLPEQSIGVLMGMFGSAFVASLAHFYQEIRSLLPTTAIDKADEIIFRYQSSVSTIHPISPACFPNPFYKMPAVIQDKDETHEEVLRPKSIVESQQIELMDAGMDNNIPFYPLLRKGRDVDVIIAVDSSAEIQHMPYFDRAEGYAKRRGIQGWPKGAGWPKTASDRTYALGTCTVFDSSSSETIPDREDASATTTTYPDHVNPITLIYLPLIVNENYDPDFDPQQAEFTSTWNFSYTREQVEKLHGLAKHNVHDNIDTIRQVIRKTWERKRNERLGLLK</sequence>
<dbReference type="AlphaFoldDB" id="A0A1C7NLR2"/>
<dbReference type="SUPFAM" id="SSF52151">
    <property type="entry name" value="FabD/lysophospholipase-like"/>
    <property type="match status" value="1"/>
</dbReference>
<evidence type="ECO:0000256" key="5">
    <source>
        <dbReference type="PROSITE-ProRule" id="PRU00555"/>
    </source>
</evidence>
<keyword evidence="8" id="KW-0472">Membrane</keyword>
<dbReference type="InParanoid" id="A0A1C7NLR2"/>
<feature type="region of interest" description="Disordered" evidence="7">
    <location>
        <begin position="406"/>
        <end position="457"/>
    </location>
</feature>
<dbReference type="InterPro" id="IPR016035">
    <property type="entry name" value="Acyl_Trfase/lysoPLipase"/>
</dbReference>
<dbReference type="GO" id="GO:0046475">
    <property type="term" value="P:glycerophospholipid catabolic process"/>
    <property type="evidence" value="ECO:0007669"/>
    <property type="project" value="TreeGrafter"/>
</dbReference>
<comment type="catalytic activity">
    <reaction evidence="6">
        <text>a 1-acyl-sn-glycero-3-phosphocholine + H2O = sn-glycerol 3-phosphocholine + a fatty acid + H(+)</text>
        <dbReference type="Rhea" id="RHEA:15177"/>
        <dbReference type="ChEBI" id="CHEBI:15377"/>
        <dbReference type="ChEBI" id="CHEBI:15378"/>
        <dbReference type="ChEBI" id="CHEBI:16870"/>
        <dbReference type="ChEBI" id="CHEBI:28868"/>
        <dbReference type="ChEBI" id="CHEBI:58168"/>
        <dbReference type="EC" id="3.1.1.5"/>
    </reaction>
</comment>
<proteinExistence type="inferred from homology"/>
<evidence type="ECO:0000259" key="9">
    <source>
        <dbReference type="PROSITE" id="PS51210"/>
    </source>
</evidence>
<dbReference type="PANTHER" id="PTHR10728">
    <property type="entry name" value="CYTOSOLIC PHOSPHOLIPASE A2"/>
    <property type="match status" value="1"/>
</dbReference>
<keyword evidence="3 5" id="KW-0442">Lipid degradation</keyword>
<name>A0A1C7NLR2_9FUNG</name>
<dbReference type="STRING" id="101091.A0A1C7NLR2"/>
<dbReference type="PANTHER" id="PTHR10728:SF40">
    <property type="entry name" value="PATATIN FAMILY PROTEIN"/>
    <property type="match status" value="1"/>
</dbReference>
<dbReference type="GO" id="GO:0005829">
    <property type="term" value="C:cytosol"/>
    <property type="evidence" value="ECO:0007669"/>
    <property type="project" value="TreeGrafter"/>
</dbReference>
<keyword evidence="8" id="KW-0812">Transmembrane</keyword>
<keyword evidence="4 5" id="KW-0443">Lipid metabolism</keyword>
<evidence type="ECO:0000256" key="7">
    <source>
        <dbReference type="SAM" id="MobiDB-lite"/>
    </source>
</evidence>
<dbReference type="FunCoup" id="A0A1C7NLR2">
    <property type="interactions" value="277"/>
</dbReference>
<evidence type="ECO:0000256" key="4">
    <source>
        <dbReference type="ARBA" id="ARBA00023098"/>
    </source>
</evidence>
<comment type="similarity">
    <text evidence="1 6">Belongs to the lysophospholipase family.</text>
</comment>
<evidence type="ECO:0000256" key="2">
    <source>
        <dbReference type="ARBA" id="ARBA00022801"/>
    </source>
</evidence>
<evidence type="ECO:0000256" key="1">
    <source>
        <dbReference type="ARBA" id="ARBA00008780"/>
    </source>
</evidence>
<evidence type="ECO:0000256" key="6">
    <source>
        <dbReference type="RuleBase" id="RU362103"/>
    </source>
</evidence>
<dbReference type="Gene3D" id="3.40.1090.10">
    <property type="entry name" value="Cytosolic phospholipase A2 catalytic domain"/>
    <property type="match status" value="1"/>
</dbReference>
<evidence type="ECO:0000313" key="11">
    <source>
        <dbReference type="Proteomes" id="UP000093000"/>
    </source>
</evidence>
<keyword evidence="2 5" id="KW-0378">Hydrolase</keyword>
<comment type="caution">
    <text evidence="10">The sequence shown here is derived from an EMBL/GenBank/DDBJ whole genome shotgun (WGS) entry which is preliminary data.</text>
</comment>
<accession>A0A1C7NLR2</accession>
<dbReference type="Pfam" id="PF01735">
    <property type="entry name" value="PLA2_B"/>
    <property type="match status" value="2"/>
</dbReference>
<reference evidence="10 11" key="1">
    <citation type="submission" date="2016-03" db="EMBL/GenBank/DDBJ databases">
        <title>Choanephora cucurbitarum.</title>
        <authorList>
            <person name="Min B."/>
            <person name="Park H."/>
            <person name="Park J.-H."/>
            <person name="Shin H.-D."/>
            <person name="Choi I.-G."/>
        </authorList>
    </citation>
    <scope>NUCLEOTIDE SEQUENCE [LARGE SCALE GENOMIC DNA]</scope>
    <source>
        <strain evidence="10 11">KUS-F28377</strain>
    </source>
</reference>
<dbReference type="EC" id="3.1.1.5" evidence="6"/>
<dbReference type="PROSITE" id="PS51210">
    <property type="entry name" value="PLA2C"/>
    <property type="match status" value="1"/>
</dbReference>